<reference evidence="10 11" key="2">
    <citation type="journal article" date="2012" name="PLoS Pathog.">
        <title>Diverse lifestyles and strategies of plant pathogenesis encoded in the genomes of eighteen Dothideomycetes fungi.</title>
        <authorList>
            <person name="Ohm R.A."/>
            <person name="Feau N."/>
            <person name="Henrissat B."/>
            <person name="Schoch C.L."/>
            <person name="Horwitz B.A."/>
            <person name="Barry K.W."/>
            <person name="Condon B.J."/>
            <person name="Copeland A.C."/>
            <person name="Dhillon B."/>
            <person name="Glaser F."/>
            <person name="Hesse C.N."/>
            <person name="Kosti I."/>
            <person name="LaButti K."/>
            <person name="Lindquist E.A."/>
            <person name="Lucas S."/>
            <person name="Salamov A.A."/>
            <person name="Bradshaw R.E."/>
            <person name="Ciuffetti L."/>
            <person name="Hamelin R.C."/>
            <person name="Kema G.H.J."/>
            <person name="Lawrence C."/>
            <person name="Scott J.A."/>
            <person name="Spatafora J.W."/>
            <person name="Turgeon B.G."/>
            <person name="de Wit P.J.G.M."/>
            <person name="Zhong S."/>
            <person name="Goodwin S.B."/>
            <person name="Grigoriev I.V."/>
        </authorList>
    </citation>
    <scope>NUCLEOTIDE SEQUENCE [LARGE SCALE GENOMIC DNA]</scope>
    <source>
        <strain evidence="11">NZE10 / CBS 128990</strain>
    </source>
</reference>
<evidence type="ECO:0000256" key="1">
    <source>
        <dbReference type="ARBA" id="ARBA00002053"/>
    </source>
</evidence>
<dbReference type="GO" id="GO:0032366">
    <property type="term" value="P:intracellular sterol transport"/>
    <property type="evidence" value="ECO:0007669"/>
    <property type="project" value="InterPro"/>
</dbReference>
<dbReference type="STRING" id="675120.N1PBY4"/>
<evidence type="ECO:0000256" key="8">
    <source>
        <dbReference type="SAM" id="SignalP"/>
    </source>
</evidence>
<keyword evidence="5" id="KW-0813">Transport</keyword>
<dbReference type="OMA" id="HQTYDLC"/>
<evidence type="ECO:0000256" key="3">
    <source>
        <dbReference type="ARBA" id="ARBA00011245"/>
    </source>
</evidence>
<dbReference type="HOGENOM" id="CLU_097982_0_0_1"/>
<dbReference type="SUPFAM" id="SSF81296">
    <property type="entry name" value="E set domains"/>
    <property type="match status" value="1"/>
</dbReference>
<dbReference type="OrthoDB" id="6409159at2759"/>
<dbReference type="GO" id="GO:0032934">
    <property type="term" value="F:sterol binding"/>
    <property type="evidence" value="ECO:0007669"/>
    <property type="project" value="InterPro"/>
</dbReference>
<dbReference type="SMART" id="SM00737">
    <property type="entry name" value="ML"/>
    <property type="match status" value="1"/>
</dbReference>
<dbReference type="InterPro" id="IPR014756">
    <property type="entry name" value="Ig_E-set"/>
</dbReference>
<name>N1PBY4_DOTSN</name>
<dbReference type="PANTHER" id="PTHR11306">
    <property type="entry name" value="NIEMANN PICK TYPE C2 PROTEIN NPC2-RELATED"/>
    <property type="match status" value="1"/>
</dbReference>
<gene>
    <name evidence="10" type="ORF">DOTSEDRAFT_75719</name>
</gene>
<evidence type="ECO:0000256" key="7">
    <source>
        <dbReference type="ARBA" id="ARBA00023055"/>
    </source>
</evidence>
<evidence type="ECO:0000313" key="10">
    <source>
        <dbReference type="EMBL" id="EME38243.1"/>
    </source>
</evidence>
<dbReference type="Pfam" id="PF02221">
    <property type="entry name" value="E1_DerP2_DerF2"/>
    <property type="match status" value="1"/>
</dbReference>
<dbReference type="PANTHER" id="PTHR11306:SF0">
    <property type="entry name" value="PHOSPHATIDYLGLYCEROL_PHOSPHATIDYLINOSITOL TRANSFER PROTEIN"/>
    <property type="match status" value="1"/>
</dbReference>
<feature type="domain" description="MD-2-related lipid-recognition" evidence="9">
    <location>
        <begin position="45"/>
        <end position="166"/>
    </location>
</feature>
<feature type="chain" id="PRO_5004108695" description="Phosphatidylglycerol/phosphatidylinositol transfer protein" evidence="8">
    <location>
        <begin position="19"/>
        <end position="180"/>
    </location>
</feature>
<organism evidence="10 11">
    <name type="scientific">Dothistroma septosporum (strain NZE10 / CBS 128990)</name>
    <name type="common">Red band needle blight fungus</name>
    <name type="synonym">Mycosphaerella pini</name>
    <dbReference type="NCBI Taxonomy" id="675120"/>
    <lineage>
        <taxon>Eukaryota</taxon>
        <taxon>Fungi</taxon>
        <taxon>Dikarya</taxon>
        <taxon>Ascomycota</taxon>
        <taxon>Pezizomycotina</taxon>
        <taxon>Dothideomycetes</taxon>
        <taxon>Dothideomycetidae</taxon>
        <taxon>Mycosphaerellales</taxon>
        <taxon>Mycosphaerellaceae</taxon>
        <taxon>Dothistroma</taxon>
    </lineage>
</organism>
<comment type="function">
    <text evidence="1">Catalyzes the intermembrane transfer of phosphatidylglycerol and phosphatidylinositol.</text>
</comment>
<protein>
    <recommendedName>
        <fullName evidence="4">Phosphatidylglycerol/phosphatidylinositol transfer protein</fullName>
    </recommendedName>
</protein>
<evidence type="ECO:0000256" key="6">
    <source>
        <dbReference type="ARBA" id="ARBA00022729"/>
    </source>
</evidence>
<dbReference type="InterPro" id="IPR033917">
    <property type="entry name" value="ML_PG-PI_TP"/>
</dbReference>
<dbReference type="InterPro" id="IPR003172">
    <property type="entry name" value="ML_dom"/>
</dbReference>
<dbReference type="Gene3D" id="2.60.40.770">
    <property type="match status" value="1"/>
</dbReference>
<dbReference type="AlphaFoldDB" id="N1PBY4"/>
<feature type="signal peptide" evidence="8">
    <location>
        <begin position="1"/>
        <end position="18"/>
    </location>
</feature>
<comment type="similarity">
    <text evidence="2">Belongs to the NPC2 family.</text>
</comment>
<evidence type="ECO:0000259" key="9">
    <source>
        <dbReference type="SMART" id="SM00737"/>
    </source>
</evidence>
<dbReference type="Proteomes" id="UP000016933">
    <property type="component" value="Unassembled WGS sequence"/>
</dbReference>
<keyword evidence="11" id="KW-1185">Reference proteome</keyword>
<sequence length="180" mass="19237">MKFLSLAVPALLATSATARTTGLFSTADVTPRDDTKFSVPGDNPLEHCADPKDDVLAIKSVDLDPNPPLAGKTLSITAKGILAEDVEEGAVVHLSVKYGLITIIRQTADLCETVKKVDLECPLKKGEIELVKEVDLPKEIPPGKYTVEADVVTKGEDKVTCLKATVQFTRGGSSFFKQGL</sequence>
<keyword evidence="6 8" id="KW-0732">Signal</keyword>
<proteinExistence type="inferred from homology"/>
<dbReference type="EMBL" id="KB446547">
    <property type="protein sequence ID" value="EME38243.1"/>
    <property type="molecule type" value="Genomic_DNA"/>
</dbReference>
<keyword evidence="7" id="KW-0445">Lipid transport</keyword>
<dbReference type="CDD" id="cd00917">
    <property type="entry name" value="PG-PI_TP"/>
    <property type="match status" value="1"/>
</dbReference>
<dbReference type="eggNOG" id="KOG4680">
    <property type="taxonomic scope" value="Eukaryota"/>
</dbReference>
<evidence type="ECO:0000256" key="4">
    <source>
        <dbReference type="ARBA" id="ARBA00016056"/>
    </source>
</evidence>
<accession>N1PBY4</accession>
<evidence type="ECO:0000313" key="11">
    <source>
        <dbReference type="Proteomes" id="UP000016933"/>
    </source>
</evidence>
<dbReference type="FunFam" id="2.60.40.770:FF:000004">
    <property type="entry name" value="Phosphatidylglycerol/phosphatidylinositol transfer protein"/>
    <property type="match status" value="1"/>
</dbReference>
<dbReference type="InterPro" id="IPR039670">
    <property type="entry name" value="NPC2-like"/>
</dbReference>
<comment type="subunit">
    <text evidence="3">Monomer.</text>
</comment>
<evidence type="ECO:0000256" key="5">
    <source>
        <dbReference type="ARBA" id="ARBA00022448"/>
    </source>
</evidence>
<reference evidence="11" key="1">
    <citation type="journal article" date="2012" name="PLoS Genet.">
        <title>The genomes of the fungal plant pathogens Cladosporium fulvum and Dothistroma septosporum reveal adaptation to different hosts and lifestyles but also signatures of common ancestry.</title>
        <authorList>
            <person name="de Wit P.J.G.M."/>
            <person name="van der Burgt A."/>
            <person name="Oekmen B."/>
            <person name="Stergiopoulos I."/>
            <person name="Abd-Elsalam K.A."/>
            <person name="Aerts A.L."/>
            <person name="Bahkali A.H."/>
            <person name="Beenen H.G."/>
            <person name="Chettri P."/>
            <person name="Cox M.P."/>
            <person name="Datema E."/>
            <person name="de Vries R.P."/>
            <person name="Dhillon B."/>
            <person name="Ganley A.R."/>
            <person name="Griffiths S.A."/>
            <person name="Guo Y."/>
            <person name="Hamelin R.C."/>
            <person name="Henrissat B."/>
            <person name="Kabir M.S."/>
            <person name="Jashni M.K."/>
            <person name="Kema G."/>
            <person name="Klaubauf S."/>
            <person name="Lapidus A."/>
            <person name="Levasseur A."/>
            <person name="Lindquist E."/>
            <person name="Mehrabi R."/>
            <person name="Ohm R.A."/>
            <person name="Owen T.J."/>
            <person name="Salamov A."/>
            <person name="Schwelm A."/>
            <person name="Schijlen E."/>
            <person name="Sun H."/>
            <person name="van den Burg H.A."/>
            <person name="van Ham R.C.H.J."/>
            <person name="Zhang S."/>
            <person name="Goodwin S.B."/>
            <person name="Grigoriev I.V."/>
            <person name="Collemare J."/>
            <person name="Bradshaw R.E."/>
        </authorList>
    </citation>
    <scope>NUCLEOTIDE SEQUENCE [LARGE SCALE GENOMIC DNA]</scope>
    <source>
        <strain evidence="11">NZE10 / CBS 128990</strain>
    </source>
</reference>
<evidence type="ECO:0000256" key="2">
    <source>
        <dbReference type="ARBA" id="ARBA00006370"/>
    </source>
</evidence>